<proteinExistence type="predicted"/>
<evidence type="ECO:0000256" key="4">
    <source>
        <dbReference type="ARBA" id="ARBA00012285"/>
    </source>
</evidence>
<keyword evidence="7" id="KW-0456">Lyase</keyword>
<evidence type="ECO:0000256" key="3">
    <source>
        <dbReference type="ARBA" id="ARBA00004953"/>
    </source>
</evidence>
<reference evidence="12 13" key="1">
    <citation type="submission" date="2015-09" db="EMBL/GenBank/DDBJ databases">
        <title>Identification and resolution of microdiversity through metagenomic sequencing of parallel consortia.</title>
        <authorList>
            <person name="Nelson W.C."/>
            <person name="Romine M.F."/>
            <person name="Lindemann S.R."/>
        </authorList>
    </citation>
    <scope>NUCLEOTIDE SEQUENCE [LARGE SCALE GENOMIC DNA]</scope>
    <source>
        <strain evidence="12">HL-91</strain>
    </source>
</reference>
<keyword evidence="14" id="KW-1185">Reference proteome</keyword>
<accession>A0A0P7WIN6</accession>
<comment type="function">
    <text evidence="2">Decarboxylates L-threonine-O-3-phosphate to yield (R)-1-amino-2-propanol O-2-phosphate, the precursor for the linkage between the nucleotide loop and the corrin ring in cobalamin.</text>
</comment>
<dbReference type="PANTHER" id="PTHR42885:SF1">
    <property type="entry name" value="THREONINE-PHOSPHATE DECARBOXYLASE"/>
    <property type="match status" value="1"/>
</dbReference>
<dbReference type="Proteomes" id="UP000050413">
    <property type="component" value="Unassembled WGS sequence"/>
</dbReference>
<evidence type="ECO:0000256" key="1">
    <source>
        <dbReference type="ARBA" id="ARBA00001933"/>
    </source>
</evidence>
<comment type="caution">
    <text evidence="12">The sequence shown here is derived from an EMBL/GenBank/DDBJ whole genome shotgun (WGS) entry which is preliminary data.</text>
</comment>
<evidence type="ECO:0000256" key="6">
    <source>
        <dbReference type="ARBA" id="ARBA00022898"/>
    </source>
</evidence>
<dbReference type="CDD" id="cd00609">
    <property type="entry name" value="AAT_like"/>
    <property type="match status" value="1"/>
</dbReference>
<dbReference type="Proteomes" id="UP000182045">
    <property type="component" value="Unassembled WGS sequence"/>
</dbReference>
<dbReference type="Gene3D" id="3.40.640.10">
    <property type="entry name" value="Type I PLP-dependent aspartate aminotransferase-like (Major domain)"/>
    <property type="match status" value="1"/>
</dbReference>
<dbReference type="InterPro" id="IPR004839">
    <property type="entry name" value="Aminotransferase_I/II_large"/>
</dbReference>
<gene>
    <name evidence="12" type="primary">cobC1</name>
    <name evidence="11" type="ORF">Ga0058931_0139</name>
    <name evidence="12" type="ORF">HLUCCA05_12520</name>
</gene>
<dbReference type="EC" id="4.1.1.81" evidence="4"/>
<evidence type="ECO:0000313" key="11">
    <source>
        <dbReference type="EMBL" id="CUX79457.1"/>
    </source>
</evidence>
<dbReference type="InterPro" id="IPR004838">
    <property type="entry name" value="NHTrfase_class1_PyrdxlP-BS"/>
</dbReference>
<dbReference type="Gene3D" id="3.90.1150.10">
    <property type="entry name" value="Aspartate Aminotransferase, domain 1"/>
    <property type="match status" value="1"/>
</dbReference>
<dbReference type="UniPathway" id="UPA00148"/>
<feature type="domain" description="Aminotransferase class I/classII large" evidence="10">
    <location>
        <begin position="45"/>
        <end position="307"/>
    </location>
</feature>
<dbReference type="RefSeq" id="WP_072244261.1">
    <property type="nucleotide sequence ID" value="NZ_FBYC01000001.1"/>
</dbReference>
<evidence type="ECO:0000313" key="13">
    <source>
        <dbReference type="Proteomes" id="UP000050413"/>
    </source>
</evidence>
<evidence type="ECO:0000313" key="12">
    <source>
        <dbReference type="EMBL" id="KPP93997.1"/>
    </source>
</evidence>
<evidence type="ECO:0000256" key="7">
    <source>
        <dbReference type="ARBA" id="ARBA00023239"/>
    </source>
</evidence>
<dbReference type="AlphaFoldDB" id="A0A0P7WIN6"/>
<comment type="catalytic activity">
    <reaction evidence="9">
        <text>O-phospho-L-threonine + H(+) = (R)-1-aminopropan-2-yl phosphate + CO2</text>
        <dbReference type="Rhea" id="RHEA:11492"/>
        <dbReference type="ChEBI" id="CHEBI:15378"/>
        <dbReference type="ChEBI" id="CHEBI:16526"/>
        <dbReference type="ChEBI" id="CHEBI:58563"/>
        <dbReference type="ChEBI" id="CHEBI:58675"/>
        <dbReference type="EC" id="4.1.1.81"/>
    </reaction>
</comment>
<evidence type="ECO:0000259" key="10">
    <source>
        <dbReference type="Pfam" id="PF00155"/>
    </source>
</evidence>
<dbReference type="EMBL" id="LJSG01000007">
    <property type="protein sequence ID" value="KPP93997.1"/>
    <property type="molecule type" value="Genomic_DNA"/>
</dbReference>
<dbReference type="GO" id="GO:0030170">
    <property type="term" value="F:pyridoxal phosphate binding"/>
    <property type="evidence" value="ECO:0007669"/>
    <property type="project" value="InterPro"/>
</dbReference>
<dbReference type="InterPro" id="IPR015424">
    <property type="entry name" value="PyrdxlP-dep_Trfase"/>
</dbReference>
<dbReference type="GO" id="GO:0009236">
    <property type="term" value="P:cobalamin biosynthetic process"/>
    <property type="evidence" value="ECO:0007669"/>
    <property type="project" value="UniProtKB-UniPathway"/>
</dbReference>
<dbReference type="OrthoDB" id="9799304at2"/>
<dbReference type="PROSITE" id="PS00105">
    <property type="entry name" value="AA_TRANSFER_CLASS_1"/>
    <property type="match status" value="1"/>
</dbReference>
<comment type="cofactor">
    <cofactor evidence="1">
        <name>pyridoxal 5'-phosphate</name>
        <dbReference type="ChEBI" id="CHEBI:597326"/>
    </cofactor>
</comment>
<dbReference type="GO" id="GO:0048472">
    <property type="term" value="F:threonine-phosphate decarboxylase activity"/>
    <property type="evidence" value="ECO:0007669"/>
    <property type="project" value="UniProtKB-EC"/>
</dbReference>
<name>A0A0P7WIN6_9RHOB</name>
<organism evidence="12 13">
    <name type="scientific">Roseibaca calidilacus</name>
    <dbReference type="NCBI Taxonomy" id="1666912"/>
    <lineage>
        <taxon>Bacteria</taxon>
        <taxon>Pseudomonadati</taxon>
        <taxon>Pseudomonadota</taxon>
        <taxon>Alphaproteobacteria</taxon>
        <taxon>Rhodobacterales</taxon>
        <taxon>Paracoccaceae</taxon>
        <taxon>Roseinatronobacter</taxon>
    </lineage>
</organism>
<evidence type="ECO:0000256" key="9">
    <source>
        <dbReference type="ARBA" id="ARBA00048531"/>
    </source>
</evidence>
<dbReference type="Pfam" id="PF00155">
    <property type="entry name" value="Aminotran_1_2"/>
    <property type="match status" value="1"/>
</dbReference>
<dbReference type="PATRIC" id="fig|1666912.4.peg.58"/>
<evidence type="ECO:0000256" key="5">
    <source>
        <dbReference type="ARBA" id="ARBA00022573"/>
    </source>
</evidence>
<dbReference type="PANTHER" id="PTHR42885">
    <property type="entry name" value="HISTIDINOL-PHOSPHATE AMINOTRANSFERASE-RELATED"/>
    <property type="match status" value="1"/>
</dbReference>
<dbReference type="SUPFAM" id="SSF53383">
    <property type="entry name" value="PLP-dependent transferases"/>
    <property type="match status" value="1"/>
</dbReference>
<dbReference type="InterPro" id="IPR015422">
    <property type="entry name" value="PyrdxlP-dep_Trfase_small"/>
</dbReference>
<dbReference type="InterPro" id="IPR015421">
    <property type="entry name" value="PyrdxlP-dep_Trfase_major"/>
</dbReference>
<dbReference type="NCBIfam" id="TIGR01140">
    <property type="entry name" value="L_thr_O3P_dcar"/>
    <property type="match status" value="1"/>
</dbReference>
<evidence type="ECO:0000256" key="8">
    <source>
        <dbReference type="ARBA" id="ARBA00029996"/>
    </source>
</evidence>
<keyword evidence="6" id="KW-0663">Pyridoxal phosphate</keyword>
<dbReference type="STRING" id="1666912.Ga0058931_0139"/>
<dbReference type="EMBL" id="FBYC01000001">
    <property type="protein sequence ID" value="CUX79457.1"/>
    <property type="molecule type" value="Genomic_DNA"/>
</dbReference>
<dbReference type="InterPro" id="IPR005860">
    <property type="entry name" value="CobD"/>
</dbReference>
<keyword evidence="5" id="KW-0169">Cobalamin biosynthesis</keyword>
<evidence type="ECO:0000256" key="2">
    <source>
        <dbReference type="ARBA" id="ARBA00003444"/>
    </source>
</evidence>
<sequence length="324" mass="33965">MRDHGGDLARAQAVYGVGDWLDLSTGINPVAYPMPPLPLAALTRLPENRTLMALEQTAQACYGTTAPIVALSGAQAAIQLVPRLRTPGQARVLGPTYNEHAGALAAQGWQVQQVHSAEALAGADLAVVVNPNNPDGRVLPPAQLLALRDRVGLLIVDESFVDVTPEASLAAQMTEAEERMILLRSFGKFFGLAGLRLGFAIAGAGPARALRDMAGPWAVSGPALVAGCAALADSGWHIAARARLAQDAPRLDAVAARAGWALVGGTDLFRTYHTPDAKAAQAQLAQGHVWSRIFPYSDHWLRLGLPAPTGWGQVERAILATGAA</sequence>
<reference evidence="11 14" key="2">
    <citation type="submission" date="2016-01" db="EMBL/GenBank/DDBJ databases">
        <authorList>
            <person name="Varghese N."/>
        </authorList>
    </citation>
    <scope>NUCLEOTIDE SEQUENCE [LARGE SCALE GENOMIC DNA]</scope>
    <source>
        <strain evidence="11 14">HL-91</strain>
    </source>
</reference>
<comment type="pathway">
    <text evidence="3">Cofactor biosynthesis; adenosylcobalamin biosynthesis.</text>
</comment>
<evidence type="ECO:0000313" key="14">
    <source>
        <dbReference type="Proteomes" id="UP000182045"/>
    </source>
</evidence>
<protein>
    <recommendedName>
        <fullName evidence="4">threonine-phosphate decarboxylase</fullName>
        <ecNumber evidence="4">4.1.1.81</ecNumber>
    </recommendedName>
    <alternativeName>
        <fullName evidence="8">L-threonine-O-3-phosphate decarboxylase</fullName>
    </alternativeName>
</protein>